<accession>A0A3E2GTE7</accession>
<feature type="region of interest" description="Disordered" evidence="1">
    <location>
        <begin position="543"/>
        <end position="574"/>
    </location>
</feature>
<dbReference type="InterPro" id="IPR011009">
    <property type="entry name" value="Kinase-like_dom_sf"/>
</dbReference>
<feature type="compositionally biased region" description="Polar residues" evidence="1">
    <location>
        <begin position="554"/>
        <end position="571"/>
    </location>
</feature>
<dbReference type="STRING" id="5539.A0A3E2GTE7"/>
<reference evidence="4 5" key="1">
    <citation type="submission" date="2018-05" db="EMBL/GenBank/DDBJ databases">
        <title>Draft genome sequence of Scytalidium lignicola DSM 105466, a ubiquitous saprotrophic fungus.</title>
        <authorList>
            <person name="Buettner E."/>
            <person name="Gebauer A.M."/>
            <person name="Hofrichter M."/>
            <person name="Liers C."/>
            <person name="Kellner H."/>
        </authorList>
    </citation>
    <scope>NUCLEOTIDE SEQUENCE [LARGE SCALE GENOMIC DNA]</scope>
    <source>
        <strain evidence="4 5">DSM 105466</strain>
    </source>
</reference>
<evidence type="ECO:0008006" key="6">
    <source>
        <dbReference type="Google" id="ProtNLM"/>
    </source>
</evidence>
<dbReference type="SUPFAM" id="SSF56112">
    <property type="entry name" value="Protein kinase-like (PK-like)"/>
    <property type="match status" value="1"/>
</dbReference>
<dbReference type="PROSITE" id="PS50011">
    <property type="entry name" value="PROTEIN_KINASE_DOM"/>
    <property type="match status" value="1"/>
</dbReference>
<dbReference type="InterPro" id="IPR000719">
    <property type="entry name" value="Prot_kinase_dom"/>
</dbReference>
<keyword evidence="5" id="KW-1185">Reference proteome</keyword>
<gene>
    <name evidence="4" type="ORF">B7463_g12025</name>
</gene>
<dbReference type="OMA" id="RSDHITK"/>
<evidence type="ECO:0000313" key="5">
    <source>
        <dbReference type="Proteomes" id="UP000258309"/>
    </source>
</evidence>
<evidence type="ECO:0000313" key="4">
    <source>
        <dbReference type="EMBL" id="RFU24317.1"/>
    </source>
</evidence>
<feature type="non-terminal residue" evidence="4">
    <location>
        <position position="1066"/>
    </location>
</feature>
<protein>
    <recommendedName>
        <fullName evidence="6">Protein kinase domain-containing protein</fullName>
    </recommendedName>
</protein>
<name>A0A3E2GTE7_SCYLI</name>
<evidence type="ECO:0000259" key="3">
    <source>
        <dbReference type="PROSITE" id="PS50234"/>
    </source>
</evidence>
<dbReference type="EMBL" id="NCSJ02000466">
    <property type="protein sequence ID" value="RFU24317.1"/>
    <property type="molecule type" value="Genomic_DNA"/>
</dbReference>
<feature type="compositionally biased region" description="Polar residues" evidence="1">
    <location>
        <begin position="703"/>
        <end position="717"/>
    </location>
</feature>
<dbReference type="PANTHER" id="PTHR44305:SF24">
    <property type="entry name" value="TYROSINE-PROTEIN KINASE C03B1.5-RELATED"/>
    <property type="match status" value="1"/>
</dbReference>
<organism evidence="4 5">
    <name type="scientific">Scytalidium lignicola</name>
    <name type="common">Hyphomycete</name>
    <dbReference type="NCBI Taxonomy" id="5539"/>
    <lineage>
        <taxon>Eukaryota</taxon>
        <taxon>Fungi</taxon>
        <taxon>Dikarya</taxon>
        <taxon>Ascomycota</taxon>
        <taxon>Pezizomycotina</taxon>
        <taxon>Leotiomycetes</taxon>
        <taxon>Leotiomycetes incertae sedis</taxon>
        <taxon>Scytalidium</taxon>
    </lineage>
</organism>
<evidence type="ECO:0000256" key="1">
    <source>
        <dbReference type="SAM" id="MobiDB-lite"/>
    </source>
</evidence>
<dbReference type="PROSITE" id="PS50234">
    <property type="entry name" value="VWFA"/>
    <property type="match status" value="1"/>
</dbReference>
<dbReference type="SMART" id="SM00220">
    <property type="entry name" value="S_TKc"/>
    <property type="match status" value="1"/>
</dbReference>
<dbReference type="Proteomes" id="UP000258309">
    <property type="component" value="Unassembled WGS sequence"/>
</dbReference>
<feature type="domain" description="VWFA" evidence="3">
    <location>
        <begin position="857"/>
        <end position="1043"/>
    </location>
</feature>
<dbReference type="AlphaFoldDB" id="A0A3E2GTE7"/>
<dbReference type="OrthoDB" id="5986190at2759"/>
<feature type="compositionally biased region" description="Pro residues" evidence="1">
    <location>
        <begin position="499"/>
        <end position="512"/>
    </location>
</feature>
<dbReference type="InterPro" id="IPR053083">
    <property type="entry name" value="TF_kinase-domain_protein"/>
</dbReference>
<feature type="region of interest" description="Disordered" evidence="1">
    <location>
        <begin position="485"/>
        <end position="512"/>
    </location>
</feature>
<dbReference type="GO" id="GO:0005524">
    <property type="term" value="F:ATP binding"/>
    <property type="evidence" value="ECO:0007669"/>
    <property type="project" value="InterPro"/>
</dbReference>
<feature type="region of interest" description="Disordered" evidence="1">
    <location>
        <begin position="612"/>
        <end position="631"/>
    </location>
</feature>
<dbReference type="GO" id="GO:0004672">
    <property type="term" value="F:protein kinase activity"/>
    <property type="evidence" value="ECO:0007669"/>
    <property type="project" value="InterPro"/>
</dbReference>
<dbReference type="PANTHER" id="PTHR44305">
    <property type="entry name" value="SI:DKEY-192D15.2-RELATED"/>
    <property type="match status" value="1"/>
</dbReference>
<feature type="non-terminal residue" evidence="4">
    <location>
        <position position="1"/>
    </location>
</feature>
<proteinExistence type="predicted"/>
<dbReference type="Gene3D" id="1.10.510.10">
    <property type="entry name" value="Transferase(Phosphotransferase) domain 1"/>
    <property type="match status" value="1"/>
</dbReference>
<sequence length="1066" mass="120507">MSQHVRGTRPALVEYFQWEAQSWVQGISGEEKTYFMPIEKAKAYFTANGSKELSKILIELFNSNLPPVDPDLILRTHTAIFCILLRIGQGKWIDYFARYEELSDRRLPFDATHPPIEFPNEDPTLLQKFCEKQWMYCVPIFDDRMLHRHFGPQRLLPITYKEFYGVERMAEKYVIRLYGSNNKLLRRSSDTSRDKVDANTFTLKRYPSKESRAQYEEEVNGFRSVRNVDSIIKFYGSFSHGDECNILLEYADRGSLEEYFKNEQPPSRAIDIIKFWASLFQLIKGLKAIHSVREGHLDVNPDSVVVLSHGSETSSDWEFKFASYGVYNTAGQLTNKSPALSSYAPPESLIQHNSNGYMGNFGKEPWSADIWSIGCIYSEAAMWIADGYTGLQDYRAQRAVETETTFFKGGDCFHDGERVLQSVHDAHRDIEDRLRRADYITKDVLDSMVEEMLWEEDRPTAKALARKADMVSARARQRLSAVAGDDFPRPESRLRRMLPPRPPQPNIPLPPIPTRLRPALNSIAEQQYTPNVEKWRAQVPISPPTMVQRGPRSEVNSLPSRQFSSSESIMSDQDRDFGSSVASWQVNDNNSLASPITPFTSPRVSVNYDFQKNEGRPRTLRSQPSYENYRRPPNKAFTTLGIAEHHYSDTTSVAAPPTEQSTEDYRPEMFPRPLQLAESPKIGAPDIDQVQPAPMEVTKVPSRASSVAGSRTGSKTGSKAESRRSSVYSIPVNTLKEETKQEIENQPKKRGGFTLFPARTRLNLGPQPELVRPNTSHTIKNIPASNDAVSIRPSLPSLSNSAGIISPIADGESSASLEYLSMNTCMEWKKAHKKVKKHSKVPPLPGAHMLKGLNDRDHIFIIDDSASMEPQWADVKRVFETLSYVVKGMSPEGTELFFTISYDTYRRKDTSDLVLYMEAKTTGGETDINYRLNLQLQAYQARLYRARGQKGKKAIVRPMSFYILTNGEWGKGPNPKKTISEMVAVLKQMGCPKEQIAISFISFATDATGMSKLNDLDRTDFGMDIVDVTRWTGNVLKMLRGPMDKSVFADESPGASELDATSTTTN</sequence>
<comment type="caution">
    <text evidence="4">The sequence shown here is derived from an EMBL/GenBank/DDBJ whole genome shotgun (WGS) entry which is preliminary data.</text>
</comment>
<dbReference type="Pfam" id="PF00069">
    <property type="entry name" value="Pkinase"/>
    <property type="match status" value="1"/>
</dbReference>
<evidence type="ECO:0000259" key="2">
    <source>
        <dbReference type="PROSITE" id="PS50011"/>
    </source>
</evidence>
<dbReference type="InterPro" id="IPR002035">
    <property type="entry name" value="VWF_A"/>
</dbReference>
<feature type="domain" description="Protein kinase" evidence="2">
    <location>
        <begin position="163"/>
        <end position="471"/>
    </location>
</feature>
<feature type="region of interest" description="Disordered" evidence="1">
    <location>
        <begin position="697"/>
        <end position="726"/>
    </location>
</feature>